<evidence type="ECO:0000313" key="13">
    <source>
        <dbReference type="EMBL" id="EEB13178.1"/>
    </source>
</evidence>
<dbReference type="AlphaFoldDB" id="E0VIH2"/>
<dbReference type="Proteomes" id="UP000009046">
    <property type="component" value="Unassembled WGS sequence"/>
</dbReference>
<dbReference type="CDD" id="cd17961">
    <property type="entry name" value="DEADc_DDX56"/>
    <property type="match status" value="1"/>
</dbReference>
<evidence type="ECO:0000259" key="12">
    <source>
        <dbReference type="PROSITE" id="PS51195"/>
    </source>
</evidence>
<dbReference type="HOGENOM" id="CLU_003041_17_1_1"/>
<dbReference type="GO" id="GO:0016787">
    <property type="term" value="F:hydrolase activity"/>
    <property type="evidence" value="ECO:0007669"/>
    <property type="project" value="UniProtKB-KW"/>
</dbReference>
<dbReference type="PROSITE" id="PS51195">
    <property type="entry name" value="Q_MOTIF"/>
    <property type="match status" value="1"/>
</dbReference>
<dbReference type="InterPro" id="IPR011545">
    <property type="entry name" value="DEAD/DEAH_box_helicase_dom"/>
</dbReference>
<evidence type="ECO:0000256" key="6">
    <source>
        <dbReference type="ARBA" id="ARBA00022884"/>
    </source>
</evidence>
<evidence type="ECO:0000259" key="11">
    <source>
        <dbReference type="PROSITE" id="PS51194"/>
    </source>
</evidence>
<comment type="catalytic activity">
    <reaction evidence="8">
        <text>ATP + H2O = ADP + phosphate + H(+)</text>
        <dbReference type="Rhea" id="RHEA:13065"/>
        <dbReference type="ChEBI" id="CHEBI:15377"/>
        <dbReference type="ChEBI" id="CHEBI:15378"/>
        <dbReference type="ChEBI" id="CHEBI:30616"/>
        <dbReference type="ChEBI" id="CHEBI:43474"/>
        <dbReference type="ChEBI" id="CHEBI:456216"/>
        <dbReference type="EC" id="3.6.4.13"/>
    </reaction>
</comment>
<dbReference type="FunCoup" id="E0VIH2">
    <property type="interactions" value="1648"/>
</dbReference>
<feature type="short sequence motif" description="Q motif" evidence="9">
    <location>
        <begin position="7"/>
        <end position="35"/>
    </location>
</feature>
<feature type="domain" description="Helicase ATP-binding" evidence="10">
    <location>
        <begin position="38"/>
        <end position="216"/>
    </location>
</feature>
<reference evidence="13" key="1">
    <citation type="submission" date="2007-04" db="EMBL/GenBank/DDBJ databases">
        <title>Annotation of Pediculus humanus corporis strain USDA.</title>
        <authorList>
            <person name="Kirkness E."/>
            <person name="Hannick L."/>
            <person name="Hass B."/>
            <person name="Bruggner R."/>
            <person name="Lawson D."/>
            <person name="Bidwell S."/>
            <person name="Joardar V."/>
            <person name="Caler E."/>
            <person name="Walenz B."/>
            <person name="Inman J."/>
            <person name="Schobel S."/>
            <person name="Galinsky K."/>
            <person name="Amedeo P."/>
            <person name="Strausberg R."/>
        </authorList>
    </citation>
    <scope>NUCLEOTIDE SEQUENCE</scope>
    <source>
        <strain evidence="13">USDA</strain>
    </source>
</reference>
<evidence type="ECO:0000313" key="14">
    <source>
        <dbReference type="EnsemblMetazoa" id="PHUM227560-PA"/>
    </source>
</evidence>
<dbReference type="VEuPathDB" id="VectorBase:PHUM227560"/>
<dbReference type="CTD" id="8238665"/>
<dbReference type="GO" id="GO:0003724">
    <property type="term" value="F:RNA helicase activity"/>
    <property type="evidence" value="ECO:0007669"/>
    <property type="project" value="UniProtKB-EC"/>
</dbReference>
<dbReference type="RefSeq" id="XP_002425916.1">
    <property type="nucleotide sequence ID" value="XM_002425871.1"/>
</dbReference>
<dbReference type="PANTHER" id="PTHR47959">
    <property type="entry name" value="ATP-DEPENDENT RNA HELICASE RHLE-RELATED"/>
    <property type="match status" value="1"/>
</dbReference>
<keyword evidence="2" id="KW-0547">Nucleotide-binding</keyword>
<reference evidence="14" key="3">
    <citation type="submission" date="2020-05" db="UniProtKB">
        <authorList>
            <consortium name="EnsemblMetazoa"/>
        </authorList>
    </citation>
    <scope>IDENTIFICATION</scope>
    <source>
        <strain evidence="14">USDA</strain>
    </source>
</reference>
<keyword evidence="15" id="KW-1185">Reference proteome</keyword>
<evidence type="ECO:0000256" key="9">
    <source>
        <dbReference type="PROSITE-ProRule" id="PRU00552"/>
    </source>
</evidence>
<dbReference type="CDD" id="cd18787">
    <property type="entry name" value="SF2_C_DEAD"/>
    <property type="match status" value="1"/>
</dbReference>
<dbReference type="EnsemblMetazoa" id="PHUM227560-RA">
    <property type="protein sequence ID" value="PHUM227560-PA"/>
    <property type="gene ID" value="PHUM227560"/>
</dbReference>
<dbReference type="Pfam" id="PF00271">
    <property type="entry name" value="Helicase_C"/>
    <property type="match status" value="1"/>
</dbReference>
<evidence type="ECO:0000256" key="1">
    <source>
        <dbReference type="ARBA" id="ARBA00012552"/>
    </source>
</evidence>
<accession>E0VIH2</accession>
<dbReference type="GeneID" id="8238665"/>
<dbReference type="InterPro" id="IPR014001">
    <property type="entry name" value="Helicase_ATP-bd"/>
</dbReference>
<dbReference type="OrthoDB" id="1191041at2759"/>
<dbReference type="PANTHER" id="PTHR47959:SF21">
    <property type="entry name" value="DEAD-BOX HELICASE 56"/>
    <property type="match status" value="1"/>
</dbReference>
<evidence type="ECO:0000256" key="2">
    <source>
        <dbReference type="ARBA" id="ARBA00022741"/>
    </source>
</evidence>
<keyword evidence="4 13" id="KW-0347">Helicase</keyword>
<dbReference type="SMART" id="SM00487">
    <property type="entry name" value="DEXDc"/>
    <property type="match status" value="1"/>
</dbReference>
<feature type="domain" description="DEAD-box RNA helicase Q" evidence="12">
    <location>
        <begin position="7"/>
        <end position="35"/>
    </location>
</feature>
<dbReference type="GO" id="GO:0005524">
    <property type="term" value="F:ATP binding"/>
    <property type="evidence" value="ECO:0007669"/>
    <property type="project" value="UniProtKB-KW"/>
</dbReference>
<evidence type="ECO:0000256" key="8">
    <source>
        <dbReference type="ARBA" id="ARBA00047984"/>
    </source>
</evidence>
<evidence type="ECO:0000259" key="10">
    <source>
        <dbReference type="PROSITE" id="PS51192"/>
    </source>
</evidence>
<dbReference type="Pfam" id="PF00270">
    <property type="entry name" value="DEAD"/>
    <property type="match status" value="1"/>
</dbReference>
<dbReference type="EMBL" id="AAZO01002650">
    <property type="status" value="NOT_ANNOTATED_CDS"/>
    <property type="molecule type" value="Genomic_DNA"/>
</dbReference>
<dbReference type="InParanoid" id="E0VIH2"/>
<sequence>MENNKVKGFHEMEIDDRILKAIARLGWIEPTLIQEKAIPLILEGKNILLRARTGSGKTAAFAIPVIQKILSAKPLSLNQVIRALILAPSKELCSQIYQNFIELTVKCSREVSCLDISQHLELSAQKPLLVEGPDVVIATPSRALAHLKAQNMTLKDSLEMLIVDEADLVFSFGFENDLKQILSYLPDVYQAVLASATLTKDVLNLKELTLQNPVILKLKEPELAPTTQLAHYHISAEEEEKAVILYVLLKLSLIRGKTIIFVNHVDKCYRLKLYLEQFNIPSCILNSELPASMRCHAVTQYNLGVYDLIIASDENIADDPGANLNNRKRKKDKEFGVIRGIDFQFVSNVINFDFPKTVVSYIHRVGRTARGNNEGTALSFVASKERQLFEEVENHLKMSYDIDSNQSVIRAYEFKMEEVEGFRYRSRDAWRAVTKIAVREARLKEIRQEILNDNKLKSYFKDNPRDLQCLRHDRALHTVKQQQHLANVPEYIIPPSLKGLNIATTLKKRKPNYNVSKSKSKYLAKAEDPLLCLKFEGNKKRRKK</sequence>
<keyword evidence="6" id="KW-0694">RNA-binding</keyword>
<name>E0VIH2_PEDHC</name>
<dbReference type="PROSITE" id="PS51192">
    <property type="entry name" value="HELICASE_ATP_BIND_1"/>
    <property type="match status" value="1"/>
</dbReference>
<dbReference type="KEGG" id="phu:Phum_PHUM227560"/>
<organism>
    <name type="scientific">Pediculus humanus subsp. corporis</name>
    <name type="common">Body louse</name>
    <dbReference type="NCBI Taxonomy" id="121224"/>
    <lineage>
        <taxon>Eukaryota</taxon>
        <taxon>Metazoa</taxon>
        <taxon>Ecdysozoa</taxon>
        <taxon>Arthropoda</taxon>
        <taxon>Hexapoda</taxon>
        <taxon>Insecta</taxon>
        <taxon>Pterygota</taxon>
        <taxon>Neoptera</taxon>
        <taxon>Paraneoptera</taxon>
        <taxon>Psocodea</taxon>
        <taxon>Troctomorpha</taxon>
        <taxon>Phthiraptera</taxon>
        <taxon>Anoplura</taxon>
        <taxon>Pediculidae</taxon>
        <taxon>Pediculus</taxon>
    </lineage>
</organism>
<protein>
    <recommendedName>
        <fullName evidence="1">RNA helicase</fullName>
        <ecNumber evidence="1">3.6.4.13</ecNumber>
    </recommendedName>
</protein>
<dbReference type="OMA" id="NASEQCV"/>
<gene>
    <name evidence="14" type="primary">8238665</name>
    <name evidence="13" type="ORF">Phum_PHUM227560</name>
</gene>
<dbReference type="SMART" id="SM00490">
    <property type="entry name" value="HELICc"/>
    <property type="match status" value="1"/>
</dbReference>
<evidence type="ECO:0000256" key="3">
    <source>
        <dbReference type="ARBA" id="ARBA00022801"/>
    </source>
</evidence>
<dbReference type="STRING" id="121224.E0VIH2"/>
<dbReference type="EC" id="3.6.4.13" evidence="1"/>
<dbReference type="InterPro" id="IPR001650">
    <property type="entry name" value="Helicase_C-like"/>
</dbReference>
<keyword evidence="3" id="KW-0378">Hydrolase</keyword>
<dbReference type="Gene3D" id="3.40.50.300">
    <property type="entry name" value="P-loop containing nucleotide triphosphate hydrolases"/>
    <property type="match status" value="2"/>
</dbReference>
<dbReference type="GO" id="GO:0003723">
    <property type="term" value="F:RNA binding"/>
    <property type="evidence" value="ECO:0007669"/>
    <property type="project" value="UniProtKB-KW"/>
</dbReference>
<evidence type="ECO:0000256" key="5">
    <source>
        <dbReference type="ARBA" id="ARBA00022840"/>
    </source>
</evidence>
<dbReference type="EMBL" id="DS235199">
    <property type="protein sequence ID" value="EEB13178.1"/>
    <property type="molecule type" value="Genomic_DNA"/>
</dbReference>
<dbReference type="GO" id="GO:0005829">
    <property type="term" value="C:cytosol"/>
    <property type="evidence" value="ECO:0007669"/>
    <property type="project" value="TreeGrafter"/>
</dbReference>
<reference evidence="13" key="2">
    <citation type="submission" date="2007-04" db="EMBL/GenBank/DDBJ databases">
        <title>The genome of the human body louse.</title>
        <authorList>
            <consortium name="The Human Body Louse Genome Consortium"/>
            <person name="Kirkness E."/>
            <person name="Walenz B."/>
            <person name="Hass B."/>
            <person name="Bruggner R."/>
            <person name="Strausberg R."/>
        </authorList>
    </citation>
    <scope>NUCLEOTIDE SEQUENCE</scope>
    <source>
        <strain evidence="13">USDA</strain>
    </source>
</reference>
<keyword evidence="5" id="KW-0067">ATP-binding</keyword>
<evidence type="ECO:0000256" key="4">
    <source>
        <dbReference type="ARBA" id="ARBA00022806"/>
    </source>
</evidence>
<dbReference type="InterPro" id="IPR014014">
    <property type="entry name" value="RNA_helicase_DEAD_Q_motif"/>
</dbReference>
<evidence type="ECO:0000256" key="7">
    <source>
        <dbReference type="ARBA" id="ARBA00038041"/>
    </source>
</evidence>
<dbReference type="eggNOG" id="KOG0346">
    <property type="taxonomic scope" value="Eukaryota"/>
</dbReference>
<comment type="similarity">
    <text evidence="7">Belongs to the DEAD box helicase family. DDX56/DBP9 subfamily.</text>
</comment>
<dbReference type="InterPro" id="IPR050079">
    <property type="entry name" value="DEAD_box_RNA_helicase"/>
</dbReference>
<dbReference type="SUPFAM" id="SSF52540">
    <property type="entry name" value="P-loop containing nucleoside triphosphate hydrolases"/>
    <property type="match status" value="2"/>
</dbReference>
<evidence type="ECO:0000313" key="15">
    <source>
        <dbReference type="Proteomes" id="UP000009046"/>
    </source>
</evidence>
<feature type="domain" description="Helicase C-terminal" evidence="11">
    <location>
        <begin position="246"/>
        <end position="413"/>
    </location>
</feature>
<dbReference type="InterPro" id="IPR027417">
    <property type="entry name" value="P-loop_NTPase"/>
</dbReference>
<dbReference type="PROSITE" id="PS51194">
    <property type="entry name" value="HELICASE_CTER"/>
    <property type="match status" value="1"/>
</dbReference>
<proteinExistence type="inferred from homology"/>